<protein>
    <recommendedName>
        <fullName evidence="4">Ribosomal protein L9 domain-containing protein</fullName>
    </recommendedName>
</protein>
<evidence type="ECO:0000256" key="1">
    <source>
        <dbReference type="ARBA" id="ARBA00010605"/>
    </source>
</evidence>
<dbReference type="EMBL" id="WNWQ01000005">
    <property type="protein sequence ID" value="KAE9985615.1"/>
    <property type="molecule type" value="Genomic_DNA"/>
</dbReference>
<evidence type="ECO:0000313" key="5">
    <source>
        <dbReference type="EMBL" id="KAE9977207.1"/>
    </source>
</evidence>
<dbReference type="InterPro" id="IPR020070">
    <property type="entry name" value="Ribosomal_bL9_N"/>
</dbReference>
<dbReference type="AlphaFoldDB" id="A0A8H3VMQ1"/>
<dbReference type="EMBL" id="WNWS01000158">
    <property type="protein sequence ID" value="KAE9977207.1"/>
    <property type="molecule type" value="Genomic_DNA"/>
</dbReference>
<dbReference type="Proteomes" id="UP000490939">
    <property type="component" value="Unassembled WGS sequence"/>
</dbReference>
<dbReference type="GO" id="GO:0003735">
    <property type="term" value="F:structural constituent of ribosome"/>
    <property type="evidence" value="ECO:0007669"/>
    <property type="project" value="InterPro"/>
</dbReference>
<evidence type="ECO:0000313" key="8">
    <source>
        <dbReference type="Proteomes" id="UP000447873"/>
    </source>
</evidence>
<evidence type="ECO:0000256" key="3">
    <source>
        <dbReference type="ARBA" id="ARBA00023274"/>
    </source>
</evidence>
<dbReference type="InterPro" id="IPR036935">
    <property type="entry name" value="Ribosomal_bL9_N_sf"/>
</dbReference>
<gene>
    <name evidence="6" type="ORF">BLS_006698</name>
    <name evidence="7" type="ORF">EG327_001136</name>
    <name evidence="5" type="ORF">EG328_002172</name>
</gene>
<dbReference type="Pfam" id="PF01281">
    <property type="entry name" value="Ribosomal_L9_N"/>
    <property type="match status" value="1"/>
</dbReference>
<keyword evidence="3" id="KW-0687">Ribonucleoprotein</keyword>
<evidence type="ECO:0000313" key="7">
    <source>
        <dbReference type="EMBL" id="KAE9990636.1"/>
    </source>
</evidence>
<dbReference type="GO" id="GO:0005840">
    <property type="term" value="C:ribosome"/>
    <property type="evidence" value="ECO:0007669"/>
    <property type="project" value="UniProtKB-KW"/>
</dbReference>
<evidence type="ECO:0000256" key="2">
    <source>
        <dbReference type="ARBA" id="ARBA00022980"/>
    </source>
</evidence>
<dbReference type="PANTHER" id="PTHR21368">
    <property type="entry name" value="50S RIBOSOMAL PROTEIN L9"/>
    <property type="match status" value="1"/>
</dbReference>
<dbReference type="EMBL" id="WNWR01000128">
    <property type="protein sequence ID" value="KAE9990636.1"/>
    <property type="molecule type" value="Genomic_DNA"/>
</dbReference>
<evidence type="ECO:0000313" key="9">
    <source>
        <dbReference type="Proteomes" id="UP000490939"/>
    </source>
</evidence>
<dbReference type="InterPro" id="IPR000244">
    <property type="entry name" value="Ribosomal_bL9"/>
</dbReference>
<comment type="similarity">
    <text evidence="1">Belongs to the bacterial ribosomal protein bL9 family.</text>
</comment>
<comment type="caution">
    <text evidence="7">The sequence shown here is derived from an EMBL/GenBank/DDBJ whole genome shotgun (WGS) entry which is preliminary data.</text>
</comment>
<dbReference type="OrthoDB" id="5555409at2759"/>
<evidence type="ECO:0000313" key="6">
    <source>
        <dbReference type="EMBL" id="KAE9985615.1"/>
    </source>
</evidence>
<dbReference type="GO" id="GO:1990904">
    <property type="term" value="C:ribonucleoprotein complex"/>
    <property type="evidence" value="ECO:0007669"/>
    <property type="project" value="UniProtKB-KW"/>
</dbReference>
<keyword evidence="9" id="KW-1185">Reference proteome</keyword>
<feature type="domain" description="Ribosomal protein L9" evidence="4">
    <location>
        <begin position="50"/>
        <end position="94"/>
    </location>
</feature>
<dbReference type="GO" id="GO:0006412">
    <property type="term" value="P:translation"/>
    <property type="evidence" value="ECO:0007669"/>
    <property type="project" value="InterPro"/>
</dbReference>
<sequence>MPPRLRPSLIPQCLSCARSYVEAGTAGWKPLFGLGGQTRGIAKDKDKSISVQLLKATAGYGKQGRYVPVARGVMRSKWFPNKIARYAVGEELKAIRDGKIIVGRDYEFDTREQPKPVEVELVAEEVEVEALQEAPKVQKVKGIEPQRAMDLLGVLLPQRLDFVRAPRGEAPDVIDQTIPIFGSVSTADIVQEIRSLLAHNDEAARITLDERDIEFVDVKLEDPTRVKHLGMFAIKILVKGSDQWPVERKVQVIAQGES</sequence>
<dbReference type="Proteomes" id="UP000447873">
    <property type="component" value="Unassembled WGS sequence"/>
</dbReference>
<accession>A0A8H3VMQ1</accession>
<dbReference type="SUPFAM" id="SSF55658">
    <property type="entry name" value="L9 N-domain-like"/>
    <property type="match status" value="1"/>
</dbReference>
<name>A0A8H3VMQ1_VENIN</name>
<reference evidence="7 9" key="1">
    <citation type="submission" date="2019-07" db="EMBL/GenBank/DDBJ databases">
        <title>Venturia inaequalis Genome Resource.</title>
        <authorList>
            <person name="Lichtner F.J."/>
        </authorList>
    </citation>
    <scope>NUCLEOTIDE SEQUENCE [LARGE SCALE GENOMIC DNA]</scope>
    <source>
        <strain evidence="5 8">120213</strain>
        <strain evidence="6">Bline_iso_100314</strain>
        <strain evidence="7 9">DMI_063113</strain>
    </source>
</reference>
<dbReference type="Gene3D" id="3.40.5.10">
    <property type="entry name" value="Ribosomal protein L9, N-terminal domain"/>
    <property type="match status" value="1"/>
</dbReference>
<organism evidence="7 9">
    <name type="scientific">Venturia inaequalis</name>
    <name type="common">Apple scab fungus</name>
    <dbReference type="NCBI Taxonomy" id="5025"/>
    <lineage>
        <taxon>Eukaryota</taxon>
        <taxon>Fungi</taxon>
        <taxon>Dikarya</taxon>
        <taxon>Ascomycota</taxon>
        <taxon>Pezizomycotina</taxon>
        <taxon>Dothideomycetes</taxon>
        <taxon>Pleosporomycetidae</taxon>
        <taxon>Venturiales</taxon>
        <taxon>Venturiaceae</taxon>
        <taxon>Venturia</taxon>
    </lineage>
</organism>
<proteinExistence type="inferred from homology"/>
<dbReference type="Proteomes" id="UP000433883">
    <property type="component" value="Unassembled WGS sequence"/>
</dbReference>
<evidence type="ECO:0000259" key="4">
    <source>
        <dbReference type="Pfam" id="PF01281"/>
    </source>
</evidence>
<keyword evidence="2" id="KW-0689">Ribosomal protein</keyword>
<dbReference type="InterPro" id="IPR009027">
    <property type="entry name" value="Ribosomal_bL9/RNase_H1_N"/>
</dbReference>